<dbReference type="AlphaFoldDB" id="A0A846X1S2"/>
<evidence type="ECO:0000313" key="4">
    <source>
        <dbReference type="Proteomes" id="UP000582646"/>
    </source>
</evidence>
<keyword evidence="4" id="KW-1185">Reference proteome</keyword>
<dbReference type="EMBL" id="JAAXOQ010000007">
    <property type="protein sequence ID" value="NKY18172.1"/>
    <property type="molecule type" value="Genomic_DNA"/>
</dbReference>
<dbReference type="Pfam" id="PF05305">
    <property type="entry name" value="DUF732"/>
    <property type="match status" value="1"/>
</dbReference>
<evidence type="ECO:0000259" key="2">
    <source>
        <dbReference type="Pfam" id="PF05305"/>
    </source>
</evidence>
<comment type="caution">
    <text evidence="3">The sequence shown here is derived from an EMBL/GenBank/DDBJ whole genome shotgun (WGS) entry which is preliminary data.</text>
</comment>
<feature type="domain" description="DUF732" evidence="2">
    <location>
        <begin position="47"/>
        <end position="98"/>
    </location>
</feature>
<protein>
    <submittedName>
        <fullName evidence="3">DUF732 domain-containing protein</fullName>
    </submittedName>
</protein>
<evidence type="ECO:0000256" key="1">
    <source>
        <dbReference type="SAM" id="SignalP"/>
    </source>
</evidence>
<evidence type="ECO:0000313" key="3">
    <source>
        <dbReference type="EMBL" id="NKY18172.1"/>
    </source>
</evidence>
<feature type="signal peptide" evidence="1">
    <location>
        <begin position="1"/>
        <end position="22"/>
    </location>
</feature>
<reference evidence="3 4" key="1">
    <citation type="submission" date="2020-04" db="EMBL/GenBank/DDBJ databases">
        <title>MicrobeNet Type strains.</title>
        <authorList>
            <person name="Nicholson A.C."/>
        </authorList>
    </citation>
    <scope>NUCLEOTIDE SEQUENCE [LARGE SCALE GENOMIC DNA]</scope>
    <source>
        <strain evidence="3 4">DSM 44113</strain>
    </source>
</reference>
<dbReference type="RefSeq" id="WP_126198313.1">
    <property type="nucleotide sequence ID" value="NZ_BAAAKS010000004.1"/>
</dbReference>
<gene>
    <name evidence="3" type="ORF">HF999_07305</name>
</gene>
<accession>A0A846X1S2</accession>
<proteinExistence type="predicted"/>
<keyword evidence="1" id="KW-0732">Signal</keyword>
<organism evidence="3 4">
    <name type="scientific">Tsukamurella spumae</name>
    <dbReference type="NCBI Taxonomy" id="44753"/>
    <lineage>
        <taxon>Bacteria</taxon>
        <taxon>Bacillati</taxon>
        <taxon>Actinomycetota</taxon>
        <taxon>Actinomycetes</taxon>
        <taxon>Mycobacteriales</taxon>
        <taxon>Tsukamurellaceae</taxon>
        <taxon>Tsukamurella</taxon>
    </lineage>
</organism>
<sequence>MIKKSVLSAVLAVGIAATVAPAANAFTPAESAYLGEVKMFAGPLPAGANDAALVRVGHQVCTDMRGGATAWEAASKFQGGNRFLVTMVSSASARLCPDQKGKTVTEARLSYSLWQAAGGR</sequence>
<dbReference type="InterPro" id="IPR007969">
    <property type="entry name" value="DUF732"/>
</dbReference>
<dbReference type="Proteomes" id="UP000582646">
    <property type="component" value="Unassembled WGS sequence"/>
</dbReference>
<feature type="chain" id="PRO_5038800405" evidence="1">
    <location>
        <begin position="23"/>
        <end position="120"/>
    </location>
</feature>
<name>A0A846X1S2_9ACTN</name>